<evidence type="ECO:0000256" key="5">
    <source>
        <dbReference type="ARBA" id="ARBA00022989"/>
    </source>
</evidence>
<evidence type="ECO:0000256" key="2">
    <source>
        <dbReference type="ARBA" id="ARBA00022475"/>
    </source>
</evidence>
<keyword evidence="6 8" id="KW-0472">Membrane</keyword>
<keyword evidence="4 8" id="KW-0812">Transmembrane</keyword>
<evidence type="ECO:0000256" key="7">
    <source>
        <dbReference type="ARBA" id="ARBA00024033"/>
    </source>
</evidence>
<feature type="transmembrane region" description="Helical" evidence="8">
    <location>
        <begin position="167"/>
        <end position="188"/>
    </location>
</feature>
<gene>
    <name evidence="9" type="ORF">IPF40_09420</name>
</gene>
<evidence type="ECO:0000256" key="3">
    <source>
        <dbReference type="ARBA" id="ARBA00022679"/>
    </source>
</evidence>
<feature type="transmembrane region" description="Helical" evidence="8">
    <location>
        <begin position="285"/>
        <end position="303"/>
    </location>
</feature>
<dbReference type="AlphaFoldDB" id="A0A935CDU8"/>
<sequence>MTFTTPQWLAAFSWRADRKVAGIVAAAVVGAGLLRTGLALTERPLDFLVYRQAGQDVLDGLSPYRDTGGLPFTYPPVAAYLARVLALLPEGLGAAALTVANLAAYALVVVLVARRLGMPRAHLFVWLGGGLALAPQARHLSLGQVNLLLMGLVVVDLLALPTRGRGVLIGLAAAVKVVPGVFVLLLLIRGERAAAARALGVAALLTGLTALVDRDASALYFGRLPWDPVRVGGVTYPDNQSLVGVLARILATNTPPTWATLPVQVLALALGSVAARRAQAAQDHVGALVCLALGALLASPVSWSHHWVWVVPAGMWLWVRAQHALTAALVAPALVGPLTLAEAVHPWPWTGMPWPWPPWGQLACALLPLGALAVLVARLRSEDGSEAGGILGHLLGRVVGDPRPEETPQAVALGARDDV</sequence>
<evidence type="ECO:0000313" key="10">
    <source>
        <dbReference type="Proteomes" id="UP000718281"/>
    </source>
</evidence>
<organism evidence="9 10">
    <name type="scientific">Candidatus Phosphoribacter hodrii</name>
    <dbReference type="NCBI Taxonomy" id="2953743"/>
    <lineage>
        <taxon>Bacteria</taxon>
        <taxon>Bacillati</taxon>
        <taxon>Actinomycetota</taxon>
        <taxon>Actinomycetes</taxon>
        <taxon>Micrococcales</taxon>
        <taxon>Dermatophilaceae</taxon>
        <taxon>Candidatus Phosphoribacter</taxon>
    </lineage>
</organism>
<feature type="transmembrane region" description="Helical" evidence="8">
    <location>
        <begin position="143"/>
        <end position="160"/>
    </location>
</feature>
<accession>A0A935CDU8</accession>
<feature type="transmembrane region" description="Helical" evidence="8">
    <location>
        <begin position="92"/>
        <end position="113"/>
    </location>
</feature>
<protein>
    <submittedName>
        <fullName evidence="9">DUF2029 domain-containing protein</fullName>
    </submittedName>
</protein>
<feature type="transmembrane region" description="Helical" evidence="8">
    <location>
        <begin position="359"/>
        <end position="377"/>
    </location>
</feature>
<dbReference type="GO" id="GO:0005886">
    <property type="term" value="C:plasma membrane"/>
    <property type="evidence" value="ECO:0007669"/>
    <property type="project" value="UniProtKB-SubCell"/>
</dbReference>
<proteinExistence type="inferred from homology"/>
<feature type="transmembrane region" description="Helical" evidence="8">
    <location>
        <begin position="20"/>
        <end position="40"/>
    </location>
</feature>
<evidence type="ECO:0000256" key="6">
    <source>
        <dbReference type="ARBA" id="ARBA00023136"/>
    </source>
</evidence>
<reference evidence="9 10" key="1">
    <citation type="submission" date="2020-10" db="EMBL/GenBank/DDBJ databases">
        <title>Connecting structure to function with the recovery of over 1000 high-quality activated sludge metagenome-assembled genomes encoding full-length rRNA genes using long-read sequencing.</title>
        <authorList>
            <person name="Singleton C.M."/>
            <person name="Petriglieri F."/>
            <person name="Kristensen J.M."/>
            <person name="Kirkegaard R.H."/>
            <person name="Michaelsen T.Y."/>
            <person name="Andersen M.H."/>
            <person name="Karst S.M."/>
            <person name="Dueholm M.S."/>
            <person name="Nielsen P.H."/>
            <person name="Albertsen M."/>
        </authorList>
    </citation>
    <scope>NUCLEOTIDE SEQUENCE [LARGE SCALE GENOMIC DNA]</scope>
    <source>
        <strain evidence="9">AalE_18-Q3-R2-46_BAT3C.188</strain>
    </source>
</reference>
<evidence type="ECO:0000313" key="9">
    <source>
        <dbReference type="EMBL" id="MBK6301248.1"/>
    </source>
</evidence>
<dbReference type="EMBL" id="JADIXZ010000004">
    <property type="protein sequence ID" value="MBK6301248.1"/>
    <property type="molecule type" value="Genomic_DNA"/>
</dbReference>
<keyword evidence="3" id="KW-0808">Transferase</keyword>
<evidence type="ECO:0000256" key="8">
    <source>
        <dbReference type="SAM" id="Phobius"/>
    </source>
</evidence>
<keyword evidence="5 8" id="KW-1133">Transmembrane helix</keyword>
<comment type="similarity">
    <text evidence="7">Belongs to the glycosyltransferase 87 family.</text>
</comment>
<dbReference type="GO" id="GO:0016758">
    <property type="term" value="F:hexosyltransferase activity"/>
    <property type="evidence" value="ECO:0007669"/>
    <property type="project" value="InterPro"/>
</dbReference>
<evidence type="ECO:0000256" key="1">
    <source>
        <dbReference type="ARBA" id="ARBA00004651"/>
    </source>
</evidence>
<comment type="caution">
    <text evidence="9">The sequence shown here is derived from an EMBL/GenBank/DDBJ whole genome shotgun (WGS) entry which is preliminary data.</text>
</comment>
<dbReference type="Pfam" id="PF09594">
    <property type="entry name" value="GT87"/>
    <property type="match status" value="1"/>
</dbReference>
<keyword evidence="2" id="KW-1003">Cell membrane</keyword>
<name>A0A935CDU8_9MICO</name>
<comment type="subcellular location">
    <subcellularLocation>
        <location evidence="1">Cell membrane</location>
        <topology evidence="1">Multi-pass membrane protein</topology>
    </subcellularLocation>
</comment>
<evidence type="ECO:0000256" key="4">
    <source>
        <dbReference type="ARBA" id="ARBA00022692"/>
    </source>
</evidence>
<dbReference type="Proteomes" id="UP000718281">
    <property type="component" value="Unassembled WGS sequence"/>
</dbReference>
<dbReference type="InterPro" id="IPR018584">
    <property type="entry name" value="GT87"/>
</dbReference>